<reference evidence="1" key="2">
    <citation type="journal article" date="2015" name="Data Brief">
        <title>Shoot transcriptome of the giant reed, Arundo donax.</title>
        <authorList>
            <person name="Barrero R.A."/>
            <person name="Guerrero F.D."/>
            <person name="Moolhuijzen P."/>
            <person name="Goolsby J.A."/>
            <person name="Tidwell J."/>
            <person name="Bellgard S.E."/>
            <person name="Bellgard M.I."/>
        </authorList>
    </citation>
    <scope>NUCLEOTIDE SEQUENCE</scope>
    <source>
        <tissue evidence="1">Shoot tissue taken approximately 20 cm above the soil surface</tissue>
    </source>
</reference>
<evidence type="ECO:0000313" key="1">
    <source>
        <dbReference type="EMBL" id="JAE07946.1"/>
    </source>
</evidence>
<organism evidence="1">
    <name type="scientific">Arundo donax</name>
    <name type="common">Giant reed</name>
    <name type="synonym">Donax arundinaceus</name>
    <dbReference type="NCBI Taxonomy" id="35708"/>
    <lineage>
        <taxon>Eukaryota</taxon>
        <taxon>Viridiplantae</taxon>
        <taxon>Streptophyta</taxon>
        <taxon>Embryophyta</taxon>
        <taxon>Tracheophyta</taxon>
        <taxon>Spermatophyta</taxon>
        <taxon>Magnoliopsida</taxon>
        <taxon>Liliopsida</taxon>
        <taxon>Poales</taxon>
        <taxon>Poaceae</taxon>
        <taxon>PACMAD clade</taxon>
        <taxon>Arundinoideae</taxon>
        <taxon>Arundineae</taxon>
        <taxon>Arundo</taxon>
    </lineage>
</organism>
<name>A0A0A9FCS0_ARUDO</name>
<reference evidence="1" key="1">
    <citation type="submission" date="2014-09" db="EMBL/GenBank/DDBJ databases">
        <authorList>
            <person name="Magalhaes I.L.F."/>
            <person name="Oliveira U."/>
            <person name="Santos F.R."/>
            <person name="Vidigal T.H.D.A."/>
            <person name="Brescovit A.D."/>
            <person name="Santos A.J."/>
        </authorList>
    </citation>
    <scope>NUCLEOTIDE SEQUENCE</scope>
    <source>
        <tissue evidence="1">Shoot tissue taken approximately 20 cm above the soil surface</tissue>
    </source>
</reference>
<dbReference type="AlphaFoldDB" id="A0A0A9FCS0"/>
<dbReference type="EMBL" id="GBRH01189950">
    <property type="protein sequence ID" value="JAE07946.1"/>
    <property type="molecule type" value="Transcribed_RNA"/>
</dbReference>
<accession>A0A0A9FCS0</accession>
<proteinExistence type="predicted"/>
<protein>
    <submittedName>
        <fullName evidence="1">Uncharacterized protein</fullName>
    </submittedName>
</protein>
<sequence>MTMLIPADTDCHISNTCQCHILHQHKAISNS</sequence>